<evidence type="ECO:0000259" key="7">
    <source>
        <dbReference type="Pfam" id="PF01447"/>
    </source>
</evidence>
<dbReference type="EMBL" id="CP045997">
    <property type="protein sequence ID" value="QHV99159.1"/>
    <property type="molecule type" value="Genomic_DNA"/>
</dbReference>
<dbReference type="Pfam" id="PF07504">
    <property type="entry name" value="FTP"/>
    <property type="match status" value="1"/>
</dbReference>
<dbReference type="Pfam" id="PF01447">
    <property type="entry name" value="Peptidase_M4"/>
    <property type="match status" value="1"/>
</dbReference>
<reference evidence="11 12" key="1">
    <citation type="submission" date="2019-11" db="EMBL/GenBank/DDBJ databases">
        <title>Spirosoma endbachense sp. nov., isolated from a natural salt meadow.</title>
        <authorList>
            <person name="Rojas J."/>
            <person name="Ambika Manirajan B."/>
            <person name="Ratering S."/>
            <person name="Suarez C."/>
            <person name="Geissler-Plaum R."/>
            <person name="Schnell S."/>
        </authorList>
    </citation>
    <scope>NUCLEOTIDE SEQUENCE [LARGE SCALE GENOMIC DNA]</scope>
    <source>
        <strain evidence="11 12">I-24</strain>
    </source>
</reference>
<dbReference type="GO" id="GO:0046872">
    <property type="term" value="F:metal ion binding"/>
    <property type="evidence" value="ECO:0007669"/>
    <property type="project" value="UniProtKB-KW"/>
</dbReference>
<evidence type="ECO:0000256" key="3">
    <source>
        <dbReference type="ARBA" id="ARBA00022729"/>
    </source>
</evidence>
<organism evidence="11 12">
    <name type="scientific">Spirosoma endbachense</name>
    <dbReference type="NCBI Taxonomy" id="2666025"/>
    <lineage>
        <taxon>Bacteria</taxon>
        <taxon>Pseudomonadati</taxon>
        <taxon>Bacteroidota</taxon>
        <taxon>Cytophagia</taxon>
        <taxon>Cytophagales</taxon>
        <taxon>Cytophagaceae</taxon>
        <taxon>Spirosoma</taxon>
    </lineage>
</organism>
<feature type="domain" description="Peptidase M4 C-terminal" evidence="8">
    <location>
        <begin position="460"/>
        <end position="619"/>
    </location>
</feature>
<dbReference type="GO" id="GO:0006508">
    <property type="term" value="P:proteolysis"/>
    <property type="evidence" value="ECO:0007669"/>
    <property type="project" value="UniProtKB-KW"/>
</dbReference>
<dbReference type="GO" id="GO:0004222">
    <property type="term" value="F:metalloendopeptidase activity"/>
    <property type="evidence" value="ECO:0007669"/>
    <property type="project" value="InterPro"/>
</dbReference>
<dbReference type="Pfam" id="PF02868">
    <property type="entry name" value="Peptidase_M4_C"/>
    <property type="match status" value="1"/>
</dbReference>
<keyword evidence="4" id="KW-0378">Hydrolase</keyword>
<dbReference type="KEGG" id="senf:GJR95_30965"/>
<evidence type="ECO:0000256" key="4">
    <source>
        <dbReference type="ARBA" id="ARBA00022801"/>
    </source>
</evidence>
<evidence type="ECO:0000256" key="1">
    <source>
        <dbReference type="ARBA" id="ARBA00022670"/>
    </source>
</evidence>
<evidence type="ECO:0000256" key="6">
    <source>
        <dbReference type="ARBA" id="ARBA00023049"/>
    </source>
</evidence>
<dbReference type="Gene3D" id="1.10.390.10">
    <property type="entry name" value="Neutral Protease Domain 2"/>
    <property type="match status" value="1"/>
</dbReference>
<dbReference type="InterPro" id="IPR011096">
    <property type="entry name" value="FTP_domain"/>
</dbReference>
<dbReference type="InterPro" id="IPR026444">
    <property type="entry name" value="Secre_tail"/>
</dbReference>
<dbReference type="InterPro" id="IPR013856">
    <property type="entry name" value="Peptidase_M4_domain"/>
</dbReference>
<accession>A0A6P1W561</accession>
<dbReference type="InterPro" id="IPR001570">
    <property type="entry name" value="Peptidase_M4_C_domain"/>
</dbReference>
<feature type="domain" description="FTP" evidence="9">
    <location>
        <begin position="117"/>
        <end position="161"/>
    </location>
</feature>
<dbReference type="InterPro" id="IPR050728">
    <property type="entry name" value="Zinc_Metalloprotease_M4"/>
</dbReference>
<dbReference type="PANTHER" id="PTHR33794">
    <property type="entry name" value="BACILLOLYSIN"/>
    <property type="match status" value="1"/>
</dbReference>
<feature type="domain" description="Secretion system C-terminal sorting" evidence="10">
    <location>
        <begin position="962"/>
        <end position="1035"/>
    </location>
</feature>
<feature type="domain" description="Peptidase M4" evidence="7">
    <location>
        <begin position="307"/>
        <end position="449"/>
    </location>
</feature>
<protein>
    <submittedName>
        <fullName evidence="11">T9SS type A sorting domain-containing protein</fullName>
    </submittedName>
</protein>
<dbReference type="InterPro" id="IPR027268">
    <property type="entry name" value="Peptidase_M4/M1_CTD_sf"/>
</dbReference>
<evidence type="ECO:0000259" key="10">
    <source>
        <dbReference type="Pfam" id="PF18962"/>
    </source>
</evidence>
<evidence type="ECO:0000259" key="9">
    <source>
        <dbReference type="Pfam" id="PF07504"/>
    </source>
</evidence>
<dbReference type="Gene3D" id="3.10.450.490">
    <property type="match status" value="1"/>
</dbReference>
<evidence type="ECO:0000313" key="12">
    <source>
        <dbReference type="Proteomes" id="UP000464577"/>
    </source>
</evidence>
<name>A0A6P1W561_9BACT</name>
<evidence type="ECO:0000256" key="5">
    <source>
        <dbReference type="ARBA" id="ARBA00022833"/>
    </source>
</evidence>
<evidence type="ECO:0000256" key="2">
    <source>
        <dbReference type="ARBA" id="ARBA00022723"/>
    </source>
</evidence>
<keyword evidence="12" id="KW-1185">Reference proteome</keyword>
<sequence length="1037" mass="114033">MPLMELQSMQCELIRSKRLINLSISYSIPLIPHIMQKYLIFWLLFCSLLFQNDILYGQKFAPKYLRENDKSLLSLTSQYTEDGWLIFNPDSESIEASKFTSRFQNSLGLSGDYQLWLVKDKTDVKETRHQHFQLLWKNIVVEGGHLTLHSRKGVLKSVHSRIIDGLALNPERVISESQALESAVFAQKISLADFKNNLPKGQLILTSQDGNFATESYQLAYTFDILGGRESGDIKKALGPNRVYINAISGAVIKSVPLVSKCFDAKYSHGKVSHNQLQLLPTTQNLGKPLQAATFNSLHPRGNPTPSFEVEPLGTDFRLSMSTNVPQALITRVDLNNNAWLWANQNPPQINNAWDDPEVTNSSTNWGTNAQAATLSHWAVWRCYQYFLNRFNMNGTDGQGTIARVLSSPGYADGPVWWRNERLMVVEANPQGQVAAAVDIIGHEYGHGVSNHLVGGWTIFDGETGSLNEGFSDIMGSVIERELQPDGGPNGGDWYWQMGENAWYVRNMADPNIFGHPKIYHEPGFWNSTNPQLVHINAGVLDKWFHTLITGKGPNGDITPISSINDAMSVVYWALENYIYGDYNYANTANALRIAAGAVFGECSPQQRAVAAAWGAVGIPTSYICSPDCNFTATAITPTSVNCNQAMTLSSGCTAGPGNSNGWECQGITYTYSGPNVPYNPGSNPSLNVTAPASAGTYQYSLAMSKSGAGCYTPTFNFNVSVNCGSTPTCDFSNGPRYVGTWSNLVVQIRSISGRNVLVTAIPGSSDDKYYPRGDNFWGSFNQDPNAAGLQSCLNAGTTDWGGLTNPSSIAPPAGYYQGTEQDGAVYYAQNGTNPPNPCDFSSGPRHVGTWNNLNVEIRQFPNGKRALVTAEPNAYNDKYYPRGDNFWDNFTKDSGVENLQGCLNAGTTGWWGLEFPTSITPPSGYQQGTTQDGAVYFSTNGLRVGAQQETIEEVSLVKVRPNPVHNEVIVTFMLKEASDVQLRLLDVQGRVYQQHTHKGIAGKNERVLTVSSLATGVYALEVILERQRIIHKLVKE</sequence>
<dbReference type="NCBIfam" id="TIGR04183">
    <property type="entry name" value="Por_Secre_tail"/>
    <property type="match status" value="1"/>
</dbReference>
<proteinExistence type="predicted"/>
<gene>
    <name evidence="11" type="ORF">GJR95_30965</name>
</gene>
<dbReference type="Gene3D" id="3.10.170.10">
    <property type="match status" value="1"/>
</dbReference>
<keyword evidence="2" id="KW-0479">Metal-binding</keyword>
<evidence type="ECO:0000313" key="11">
    <source>
        <dbReference type="EMBL" id="QHV99159.1"/>
    </source>
</evidence>
<dbReference type="Pfam" id="PF18962">
    <property type="entry name" value="Por_Secre_tail"/>
    <property type="match status" value="1"/>
</dbReference>
<evidence type="ECO:0000259" key="8">
    <source>
        <dbReference type="Pfam" id="PF02868"/>
    </source>
</evidence>
<dbReference type="Proteomes" id="UP000464577">
    <property type="component" value="Chromosome"/>
</dbReference>
<keyword evidence="1" id="KW-0645">Protease</keyword>
<dbReference type="SUPFAM" id="SSF55486">
    <property type="entry name" value="Metalloproteases ('zincins'), catalytic domain"/>
    <property type="match status" value="1"/>
</dbReference>
<keyword evidence="5" id="KW-0862">Zinc</keyword>
<dbReference type="PANTHER" id="PTHR33794:SF1">
    <property type="entry name" value="BACILLOLYSIN"/>
    <property type="match status" value="1"/>
</dbReference>
<dbReference type="AlphaFoldDB" id="A0A6P1W561"/>
<keyword evidence="6" id="KW-0482">Metalloprotease</keyword>
<keyword evidence="3" id="KW-0732">Signal</keyword>